<gene>
    <name evidence="1" type="ORF">LEP1GSC035_4310</name>
</gene>
<reference evidence="1 2" key="1">
    <citation type="submission" date="2013-01" db="EMBL/GenBank/DDBJ databases">
        <authorList>
            <person name="Harkins D.M."/>
            <person name="Durkin A.S."/>
            <person name="Brinkac L.M."/>
            <person name="Haft D.H."/>
            <person name="Selengut J.D."/>
            <person name="Sanka R."/>
            <person name="DePew J."/>
            <person name="Purushe J."/>
            <person name="Whelen A.C."/>
            <person name="Vinetz J.M."/>
            <person name="Sutton G.G."/>
            <person name="Nierman W.C."/>
            <person name="Fouts D.E."/>
        </authorList>
    </citation>
    <scope>NUCLEOTIDE SEQUENCE [LARGE SCALE GENOMIC DNA]</scope>
    <source>
        <strain evidence="1 2">2007001578</strain>
    </source>
</reference>
<sequence>MIQEFKIHNLEKTKPRGDPSPVQKIEKAINEKYIRKIKYNYHLNILKETPPLQSLFITSEAKLVRILKSSQS</sequence>
<accession>A0ABN0IY67</accession>
<comment type="caution">
    <text evidence="1">The sequence shown here is derived from an EMBL/GenBank/DDBJ whole genome shotgun (WGS) entry which is preliminary data.</text>
</comment>
<evidence type="ECO:0000313" key="1">
    <source>
        <dbReference type="EMBL" id="EMM99270.1"/>
    </source>
</evidence>
<name>A0ABN0IY67_9LEPT</name>
<proteinExistence type="predicted"/>
<dbReference type="Proteomes" id="UP000012099">
    <property type="component" value="Unassembled WGS sequence"/>
</dbReference>
<evidence type="ECO:0000313" key="2">
    <source>
        <dbReference type="Proteomes" id="UP000012099"/>
    </source>
</evidence>
<organism evidence="1 2">
    <name type="scientific">Leptospira noguchii str. 2007001578</name>
    <dbReference type="NCBI Taxonomy" id="1049974"/>
    <lineage>
        <taxon>Bacteria</taxon>
        <taxon>Pseudomonadati</taxon>
        <taxon>Spirochaetota</taxon>
        <taxon>Spirochaetia</taxon>
        <taxon>Leptospirales</taxon>
        <taxon>Leptospiraceae</taxon>
        <taxon>Leptospira</taxon>
    </lineage>
</organism>
<keyword evidence="2" id="KW-1185">Reference proteome</keyword>
<dbReference type="EMBL" id="AHMH02000125">
    <property type="protein sequence ID" value="EMM99270.1"/>
    <property type="molecule type" value="Genomic_DNA"/>
</dbReference>
<protein>
    <submittedName>
        <fullName evidence="1">Uncharacterized protein</fullName>
    </submittedName>
</protein>